<evidence type="ECO:0000256" key="4">
    <source>
        <dbReference type="ARBA" id="ARBA00022679"/>
    </source>
</evidence>
<gene>
    <name evidence="12" type="primary">rbsK</name>
    <name evidence="14" type="ORF">JFL75_06650</name>
</gene>
<comment type="subcellular location">
    <subcellularLocation>
        <location evidence="12">Cytoplasm</location>
    </subcellularLocation>
</comment>
<feature type="binding site" evidence="12">
    <location>
        <begin position="41"/>
        <end position="45"/>
    </location>
    <ligand>
        <name>substrate</name>
    </ligand>
</feature>
<evidence type="ECO:0000256" key="5">
    <source>
        <dbReference type="ARBA" id="ARBA00022723"/>
    </source>
</evidence>
<evidence type="ECO:0000256" key="3">
    <source>
        <dbReference type="ARBA" id="ARBA00016943"/>
    </source>
</evidence>
<dbReference type="Proteomes" id="UP000595917">
    <property type="component" value="Chromosome"/>
</dbReference>
<dbReference type="InterPro" id="IPR002173">
    <property type="entry name" value="Carboh/pur_kinase_PfkB_CS"/>
</dbReference>
<dbReference type="InterPro" id="IPR011611">
    <property type="entry name" value="PfkB_dom"/>
</dbReference>
<dbReference type="EC" id="2.7.1.15" evidence="2 12"/>
<dbReference type="EMBL" id="CP067089">
    <property type="protein sequence ID" value="QQO10589.1"/>
    <property type="molecule type" value="Genomic_DNA"/>
</dbReference>
<keyword evidence="8 12" id="KW-0067">ATP-binding</keyword>
<keyword evidence="4 12" id="KW-0808">Transferase</keyword>
<evidence type="ECO:0000256" key="9">
    <source>
        <dbReference type="ARBA" id="ARBA00022842"/>
    </source>
</evidence>
<evidence type="ECO:0000256" key="6">
    <source>
        <dbReference type="ARBA" id="ARBA00022741"/>
    </source>
</evidence>
<evidence type="ECO:0000256" key="12">
    <source>
        <dbReference type="HAMAP-Rule" id="MF_01987"/>
    </source>
</evidence>
<organism evidence="14 15">
    <name type="scientific">Breznakiella homolactica</name>
    <dbReference type="NCBI Taxonomy" id="2798577"/>
    <lineage>
        <taxon>Bacteria</taxon>
        <taxon>Pseudomonadati</taxon>
        <taxon>Spirochaetota</taxon>
        <taxon>Spirochaetia</taxon>
        <taxon>Spirochaetales</taxon>
        <taxon>Breznakiellaceae</taxon>
        <taxon>Breznakiella</taxon>
    </lineage>
</organism>
<dbReference type="GO" id="GO:0019303">
    <property type="term" value="P:D-ribose catabolic process"/>
    <property type="evidence" value="ECO:0007669"/>
    <property type="project" value="UniProtKB-UniRule"/>
</dbReference>
<feature type="binding site" evidence="12">
    <location>
        <position position="185"/>
    </location>
    <ligand>
        <name>ATP</name>
        <dbReference type="ChEBI" id="CHEBI:30616"/>
    </ligand>
</feature>
<keyword evidence="12" id="KW-0963">Cytoplasm</keyword>
<dbReference type="Pfam" id="PF00294">
    <property type="entry name" value="PfkB"/>
    <property type="match status" value="1"/>
</dbReference>
<dbReference type="GO" id="GO:0005524">
    <property type="term" value="F:ATP binding"/>
    <property type="evidence" value="ECO:0007669"/>
    <property type="project" value="UniProtKB-UniRule"/>
</dbReference>
<evidence type="ECO:0000256" key="1">
    <source>
        <dbReference type="ARBA" id="ARBA00005380"/>
    </source>
</evidence>
<accession>A0A7T7XQE7</accession>
<dbReference type="PANTHER" id="PTHR10584:SF166">
    <property type="entry name" value="RIBOKINASE"/>
    <property type="match status" value="1"/>
</dbReference>
<comment type="similarity">
    <text evidence="12">Belongs to the carbohydrate kinase PfkB family. Ribokinase subfamily.</text>
</comment>
<dbReference type="KEGG" id="bhc:JFL75_06650"/>
<comment type="pathway">
    <text evidence="12">Carbohydrate metabolism; D-ribose degradation; D-ribose 5-phosphate from beta-D-ribopyranose: step 2/2.</text>
</comment>
<comment type="activity regulation">
    <text evidence="12">Activated by a monovalent cation that binds near, but not in, the active site. The most likely occupant of the site in vivo is potassium. Ion binding induces a conformational change that may alter substrate affinity.</text>
</comment>
<comment type="subunit">
    <text evidence="12">Homodimer.</text>
</comment>
<proteinExistence type="inferred from homology"/>
<keyword evidence="11 12" id="KW-0119">Carbohydrate metabolism</keyword>
<evidence type="ECO:0000256" key="7">
    <source>
        <dbReference type="ARBA" id="ARBA00022777"/>
    </source>
</evidence>
<reference evidence="14" key="1">
    <citation type="submission" date="2021-01" db="EMBL/GenBank/DDBJ databases">
        <title>Description of Breznakiella homolactica.</title>
        <authorList>
            <person name="Song Y."/>
            <person name="Brune A."/>
        </authorList>
    </citation>
    <scope>NUCLEOTIDE SEQUENCE</scope>
    <source>
        <strain evidence="14">RmG30</strain>
    </source>
</reference>
<evidence type="ECO:0000259" key="13">
    <source>
        <dbReference type="Pfam" id="PF00294"/>
    </source>
</evidence>
<feature type="binding site" evidence="12">
    <location>
        <begin position="253"/>
        <end position="254"/>
    </location>
    <ligand>
        <name>ATP</name>
        <dbReference type="ChEBI" id="CHEBI:30616"/>
    </ligand>
</feature>
<keyword evidence="7 12" id="KW-0418">Kinase</keyword>
<feature type="binding site" evidence="12">
    <location>
        <position position="284"/>
    </location>
    <ligand>
        <name>K(+)</name>
        <dbReference type="ChEBI" id="CHEBI:29103"/>
    </ligand>
</feature>
<dbReference type="InterPro" id="IPR002139">
    <property type="entry name" value="Ribo/fructo_kinase"/>
</dbReference>
<dbReference type="GO" id="GO:0046872">
    <property type="term" value="F:metal ion binding"/>
    <property type="evidence" value="ECO:0007669"/>
    <property type="project" value="UniProtKB-KW"/>
</dbReference>
<comment type="similarity">
    <text evidence="1">Belongs to the carbohydrate kinase pfkB family.</text>
</comment>
<evidence type="ECO:0000313" key="15">
    <source>
        <dbReference type="Proteomes" id="UP000595917"/>
    </source>
</evidence>
<evidence type="ECO:0000256" key="8">
    <source>
        <dbReference type="ARBA" id="ARBA00022840"/>
    </source>
</evidence>
<dbReference type="HAMAP" id="MF_01987">
    <property type="entry name" value="Ribokinase"/>
    <property type="match status" value="1"/>
</dbReference>
<feature type="binding site" evidence="12">
    <location>
        <position position="141"/>
    </location>
    <ligand>
        <name>substrate</name>
    </ligand>
</feature>
<sequence>MESGTVLVIGSLNYDYILRTDHLPQRGETLTALSYQTCSGGKGANQAVQCAKLGLQTFMAGAVGNDAMGDFLLENLAEYGVDTGSIKTEPVTSGFAMANAAGKGNVFATIVEGANGTVLPRDIDRLDPLFARKPLVILQLEIPAETVEYAVTRAKRCSCPVLLNTAPAAALRKETLAACDFLVMNEVEAQFYCGVSSITPENAGQHIRNISAEYGNTCVFTLGAGGAVLCSEGGEPAFFPAFETEAVETTGAGDSFIGGMAYGLLSGLSGEEMMSLASCCSGLTIRKTGGQPAMPELTDVLPLLEVYRRQRSGKKTEGG</sequence>
<feature type="binding site" evidence="12">
    <location>
        <position position="287"/>
    </location>
    <ligand>
        <name>K(+)</name>
        <dbReference type="ChEBI" id="CHEBI:29103"/>
    </ligand>
</feature>
<protein>
    <recommendedName>
        <fullName evidence="3 12">Ribokinase</fullName>
        <shortName evidence="12">RK</shortName>
        <ecNumber evidence="2 12">2.7.1.15</ecNumber>
    </recommendedName>
</protein>
<dbReference type="InterPro" id="IPR011877">
    <property type="entry name" value="Ribokinase"/>
</dbReference>
<keyword evidence="10 12" id="KW-0630">Potassium</keyword>
<keyword evidence="15" id="KW-1185">Reference proteome</keyword>
<comment type="catalytic activity">
    <reaction evidence="12">
        <text>D-ribose + ATP = D-ribose 5-phosphate + ADP + H(+)</text>
        <dbReference type="Rhea" id="RHEA:13697"/>
        <dbReference type="ChEBI" id="CHEBI:15378"/>
        <dbReference type="ChEBI" id="CHEBI:30616"/>
        <dbReference type="ChEBI" id="CHEBI:47013"/>
        <dbReference type="ChEBI" id="CHEBI:78346"/>
        <dbReference type="ChEBI" id="CHEBI:456216"/>
        <dbReference type="EC" id="2.7.1.15"/>
    </reaction>
</comment>
<dbReference type="GO" id="GO:0005737">
    <property type="term" value="C:cytoplasm"/>
    <property type="evidence" value="ECO:0007669"/>
    <property type="project" value="UniProtKB-SubCell"/>
</dbReference>
<comment type="caution">
    <text evidence="12">Lacks conserved residue(s) required for the propagation of feature annotation.</text>
</comment>
<keyword evidence="5 12" id="KW-0479">Metal-binding</keyword>
<dbReference type="RefSeq" id="WP_215627894.1">
    <property type="nucleotide sequence ID" value="NZ_CP067089.2"/>
</dbReference>
<name>A0A7T7XQE7_9SPIR</name>
<feature type="binding site" evidence="12">
    <location>
        <position position="289"/>
    </location>
    <ligand>
        <name>K(+)</name>
        <dbReference type="ChEBI" id="CHEBI:29103"/>
    </ligand>
</feature>
<feature type="domain" description="Carbohydrate kinase PfkB" evidence="13">
    <location>
        <begin position="6"/>
        <end position="296"/>
    </location>
</feature>
<dbReference type="GO" id="GO:0004747">
    <property type="term" value="F:ribokinase activity"/>
    <property type="evidence" value="ECO:0007669"/>
    <property type="project" value="UniProtKB-UniRule"/>
</dbReference>
<dbReference type="PANTHER" id="PTHR10584">
    <property type="entry name" value="SUGAR KINASE"/>
    <property type="match status" value="1"/>
</dbReference>
<comment type="cofactor">
    <cofactor evidence="12">
        <name>Mg(2+)</name>
        <dbReference type="ChEBI" id="CHEBI:18420"/>
    </cofactor>
    <text evidence="12">Requires a divalent cation, most likely magnesium in vivo, as an electrophilic catalyst to aid phosphoryl group transfer. It is the chelate of the metal and the nucleotide that is the actual substrate.</text>
</comment>
<evidence type="ECO:0000313" key="14">
    <source>
        <dbReference type="EMBL" id="QQO10589.1"/>
    </source>
</evidence>
<feature type="binding site" evidence="12">
    <location>
        <position position="254"/>
    </location>
    <ligand>
        <name>substrate</name>
    </ligand>
</feature>
<feature type="binding site" evidence="12">
    <location>
        <begin position="221"/>
        <end position="226"/>
    </location>
    <ligand>
        <name>ATP</name>
        <dbReference type="ChEBI" id="CHEBI:30616"/>
    </ligand>
</feature>
<comment type="function">
    <text evidence="12">Catalyzes the phosphorylation of ribose at O-5 in a reaction requiring ATP and magnesium. The resulting D-ribose-5-phosphate can then be used either for sythesis of nucleotides, histidine, and tryptophan, or as a component of the pentose phosphate pathway.</text>
</comment>
<feature type="binding site" evidence="12">
    <location>
        <begin position="13"/>
        <end position="15"/>
    </location>
    <ligand>
        <name>substrate</name>
    </ligand>
</feature>
<dbReference type="Gene3D" id="3.40.1190.20">
    <property type="match status" value="1"/>
</dbReference>
<keyword evidence="6 12" id="KW-0547">Nucleotide-binding</keyword>
<feature type="binding site" evidence="12">
    <location>
        <position position="250"/>
    </location>
    <ligand>
        <name>K(+)</name>
        <dbReference type="ChEBI" id="CHEBI:29103"/>
    </ligand>
</feature>
<dbReference type="CDD" id="cd01174">
    <property type="entry name" value="ribokinase"/>
    <property type="match status" value="1"/>
</dbReference>
<evidence type="ECO:0000256" key="10">
    <source>
        <dbReference type="ARBA" id="ARBA00022958"/>
    </source>
</evidence>
<feature type="active site" description="Proton acceptor" evidence="12">
    <location>
        <position position="254"/>
    </location>
</feature>
<dbReference type="AlphaFoldDB" id="A0A7T7XQE7"/>
<dbReference type="UniPathway" id="UPA00916">
    <property type="reaction ID" value="UER00889"/>
</dbReference>
<dbReference type="SUPFAM" id="SSF53613">
    <property type="entry name" value="Ribokinase-like"/>
    <property type="match status" value="1"/>
</dbReference>
<dbReference type="PRINTS" id="PR00990">
    <property type="entry name" value="RIBOKINASE"/>
</dbReference>
<evidence type="ECO:0000256" key="11">
    <source>
        <dbReference type="ARBA" id="ARBA00023277"/>
    </source>
</evidence>
<evidence type="ECO:0000256" key="2">
    <source>
        <dbReference type="ARBA" id="ARBA00012035"/>
    </source>
</evidence>
<dbReference type="PROSITE" id="PS00583">
    <property type="entry name" value="PFKB_KINASES_1"/>
    <property type="match status" value="1"/>
</dbReference>
<keyword evidence="9 12" id="KW-0460">Magnesium</keyword>
<dbReference type="InterPro" id="IPR029056">
    <property type="entry name" value="Ribokinase-like"/>
</dbReference>